<organism evidence="4 5">
    <name type="scientific">Coregonus suidteri</name>
    <dbReference type="NCBI Taxonomy" id="861788"/>
    <lineage>
        <taxon>Eukaryota</taxon>
        <taxon>Metazoa</taxon>
        <taxon>Chordata</taxon>
        <taxon>Craniata</taxon>
        <taxon>Vertebrata</taxon>
        <taxon>Euteleostomi</taxon>
        <taxon>Actinopterygii</taxon>
        <taxon>Neopterygii</taxon>
        <taxon>Teleostei</taxon>
        <taxon>Protacanthopterygii</taxon>
        <taxon>Salmoniformes</taxon>
        <taxon>Salmonidae</taxon>
        <taxon>Coregoninae</taxon>
        <taxon>Coregonus</taxon>
    </lineage>
</organism>
<feature type="domain" description="AMP-binding enzyme C-terminal" evidence="3">
    <location>
        <begin position="13"/>
        <end position="87"/>
    </location>
</feature>
<keyword evidence="2" id="KW-0436">Ligase</keyword>
<dbReference type="Gene3D" id="3.30.300.30">
    <property type="match status" value="1"/>
</dbReference>
<dbReference type="GO" id="GO:0006631">
    <property type="term" value="P:fatty acid metabolic process"/>
    <property type="evidence" value="ECO:0007669"/>
    <property type="project" value="TreeGrafter"/>
</dbReference>
<dbReference type="FunFam" id="3.30.300.30:FF:000008">
    <property type="entry name" value="2,3-dihydroxybenzoate-AMP ligase"/>
    <property type="match status" value="1"/>
</dbReference>
<evidence type="ECO:0000313" key="4">
    <source>
        <dbReference type="EMBL" id="KAK6312443.1"/>
    </source>
</evidence>
<sequence length="93" mass="10765">MIIRRGENIYPAEIEQFLHTHPKVQEAQVIGVRDERMGEQVCACIRLKEGQDCSREEIRDFCKGQISHFKIPHYVCVCDSYPLTASGRSRRSN</sequence>
<evidence type="ECO:0000313" key="5">
    <source>
        <dbReference type="Proteomes" id="UP001356427"/>
    </source>
</evidence>
<accession>A0AAN8LK90</accession>
<dbReference type="EMBL" id="JAGTTL010000015">
    <property type="protein sequence ID" value="KAK6312443.1"/>
    <property type="molecule type" value="Genomic_DNA"/>
</dbReference>
<dbReference type="SUPFAM" id="SSF56801">
    <property type="entry name" value="Acetyl-CoA synthetase-like"/>
    <property type="match status" value="1"/>
</dbReference>
<dbReference type="PANTHER" id="PTHR43201">
    <property type="entry name" value="ACYL-COA SYNTHETASE"/>
    <property type="match status" value="1"/>
</dbReference>
<dbReference type="Proteomes" id="UP001356427">
    <property type="component" value="Unassembled WGS sequence"/>
</dbReference>
<dbReference type="InterPro" id="IPR045851">
    <property type="entry name" value="AMP-bd_C_sf"/>
</dbReference>
<dbReference type="InterPro" id="IPR025110">
    <property type="entry name" value="AMP-bd_C"/>
</dbReference>
<evidence type="ECO:0000256" key="2">
    <source>
        <dbReference type="ARBA" id="ARBA00022598"/>
    </source>
</evidence>
<dbReference type="Pfam" id="PF13193">
    <property type="entry name" value="AMP-binding_C"/>
    <property type="match status" value="1"/>
</dbReference>
<comment type="caution">
    <text evidence="4">The sequence shown here is derived from an EMBL/GenBank/DDBJ whole genome shotgun (WGS) entry which is preliminary data.</text>
</comment>
<comment type="similarity">
    <text evidence="1">Belongs to the ATP-dependent AMP-binding enzyme family.</text>
</comment>
<name>A0AAN8LK90_9TELE</name>
<keyword evidence="5" id="KW-1185">Reference proteome</keyword>
<evidence type="ECO:0000259" key="3">
    <source>
        <dbReference type="Pfam" id="PF13193"/>
    </source>
</evidence>
<dbReference type="GO" id="GO:0031956">
    <property type="term" value="F:medium-chain fatty acid-CoA ligase activity"/>
    <property type="evidence" value="ECO:0007669"/>
    <property type="project" value="TreeGrafter"/>
</dbReference>
<reference evidence="4 5" key="1">
    <citation type="submission" date="2021-04" db="EMBL/GenBank/DDBJ databases">
        <authorList>
            <person name="De Guttry C."/>
            <person name="Zahm M."/>
            <person name="Klopp C."/>
            <person name="Cabau C."/>
            <person name="Louis A."/>
            <person name="Berthelot C."/>
            <person name="Parey E."/>
            <person name="Roest Crollius H."/>
            <person name="Montfort J."/>
            <person name="Robinson-Rechavi M."/>
            <person name="Bucao C."/>
            <person name="Bouchez O."/>
            <person name="Gislard M."/>
            <person name="Lluch J."/>
            <person name="Milhes M."/>
            <person name="Lampietro C."/>
            <person name="Lopez Roques C."/>
            <person name="Donnadieu C."/>
            <person name="Braasch I."/>
            <person name="Desvignes T."/>
            <person name="Postlethwait J."/>
            <person name="Bobe J."/>
            <person name="Wedekind C."/>
            <person name="Guiguen Y."/>
        </authorList>
    </citation>
    <scope>NUCLEOTIDE SEQUENCE [LARGE SCALE GENOMIC DNA]</scope>
    <source>
        <strain evidence="4">Cs_M1</strain>
        <tissue evidence="4">Blood</tissue>
    </source>
</reference>
<protein>
    <recommendedName>
        <fullName evidence="3">AMP-binding enzyme C-terminal domain-containing protein</fullName>
    </recommendedName>
</protein>
<proteinExistence type="inferred from homology"/>
<evidence type="ECO:0000256" key="1">
    <source>
        <dbReference type="ARBA" id="ARBA00006432"/>
    </source>
</evidence>
<dbReference type="PANTHER" id="PTHR43201:SF5">
    <property type="entry name" value="MEDIUM-CHAIN ACYL-COA LIGASE ACSF2, MITOCHONDRIAL"/>
    <property type="match status" value="1"/>
</dbReference>
<gene>
    <name evidence="4" type="ORF">J4Q44_G00181070</name>
</gene>
<dbReference type="AlphaFoldDB" id="A0AAN8LK90"/>